<dbReference type="InterPro" id="IPR013320">
    <property type="entry name" value="ConA-like_dom_sf"/>
</dbReference>
<comment type="caution">
    <text evidence="2">The sequence shown here is derived from an EMBL/GenBank/DDBJ whole genome shotgun (WGS) entry which is preliminary data.</text>
</comment>
<dbReference type="InterPro" id="IPR050618">
    <property type="entry name" value="Ubq-SigPath_Reg"/>
</dbReference>
<feature type="domain" description="B30.2/SPRY" evidence="1">
    <location>
        <begin position="18"/>
        <end position="205"/>
    </location>
</feature>
<dbReference type="Gene3D" id="2.60.120.920">
    <property type="match status" value="1"/>
</dbReference>
<dbReference type="EMBL" id="BLAL01000086">
    <property type="protein sequence ID" value="GES84780.1"/>
    <property type="molecule type" value="Genomic_DNA"/>
</dbReference>
<evidence type="ECO:0000313" key="3">
    <source>
        <dbReference type="EMBL" id="GES84780.1"/>
    </source>
</evidence>
<evidence type="ECO:0000259" key="1">
    <source>
        <dbReference type="PROSITE" id="PS50188"/>
    </source>
</evidence>
<dbReference type="Pfam" id="PF00622">
    <property type="entry name" value="SPRY"/>
    <property type="match status" value="1"/>
</dbReference>
<dbReference type="EMBL" id="BEXD01002225">
    <property type="protein sequence ID" value="GBB97573.1"/>
    <property type="molecule type" value="Genomic_DNA"/>
</dbReference>
<dbReference type="SMART" id="SM00449">
    <property type="entry name" value="SPRY"/>
    <property type="match status" value="1"/>
</dbReference>
<proteinExistence type="predicted"/>
<sequence length="234" mass="26260">MTQITKLNKPQLSIPNYLRDTWIDKHNKTSFKPIQLPTHWNPSECSPNLKIQDGLRLLYIGLGRNIYDTGAVRANCPIPFEAGIYYFEMEIIDMGERGNIGLGFGKQSCPLTRMPGWEKDSIGYHGDDGLVFFQNPVGREYGALYSTGDTAGCGINFLNGTVFFTKNGIHLGIASTHIFDGDIYPTVGLISPNECVEINFGLKPFKFNIDQYAKYAFAIAEDQKNKMRKDLQSN</sequence>
<dbReference type="InterPro" id="IPR003877">
    <property type="entry name" value="SPRY_dom"/>
</dbReference>
<dbReference type="InterPro" id="IPR043136">
    <property type="entry name" value="B30.2/SPRY_sf"/>
</dbReference>
<dbReference type="AlphaFoldDB" id="A0A2Z6R5S7"/>
<evidence type="ECO:0000313" key="2">
    <source>
        <dbReference type="EMBL" id="GBB97573.1"/>
    </source>
</evidence>
<organism evidence="2 4">
    <name type="scientific">Rhizophagus clarus</name>
    <dbReference type="NCBI Taxonomy" id="94130"/>
    <lineage>
        <taxon>Eukaryota</taxon>
        <taxon>Fungi</taxon>
        <taxon>Fungi incertae sedis</taxon>
        <taxon>Mucoromycota</taxon>
        <taxon>Glomeromycotina</taxon>
        <taxon>Glomeromycetes</taxon>
        <taxon>Glomerales</taxon>
        <taxon>Glomeraceae</taxon>
        <taxon>Rhizophagus</taxon>
    </lineage>
</organism>
<keyword evidence="4" id="KW-1185">Reference proteome</keyword>
<gene>
    <name evidence="3" type="ORF">RCL2_001187300</name>
    <name evidence="2" type="ORF">RclHR1_03000016</name>
</gene>
<dbReference type="Proteomes" id="UP000247702">
    <property type="component" value="Unassembled WGS sequence"/>
</dbReference>
<dbReference type="PROSITE" id="PS50188">
    <property type="entry name" value="B302_SPRY"/>
    <property type="match status" value="1"/>
</dbReference>
<dbReference type="SUPFAM" id="SSF49899">
    <property type="entry name" value="Concanavalin A-like lectins/glucanases"/>
    <property type="match status" value="1"/>
</dbReference>
<dbReference type="InterPro" id="IPR001870">
    <property type="entry name" value="B30.2/SPRY"/>
</dbReference>
<protein>
    <submittedName>
        <fullName evidence="3">Ran-binding protein 10</fullName>
    </submittedName>
</protein>
<evidence type="ECO:0000313" key="4">
    <source>
        <dbReference type="Proteomes" id="UP000247702"/>
    </source>
</evidence>
<accession>A0A2Z6R5S7</accession>
<dbReference type="OrthoDB" id="25503at2759"/>
<dbReference type="STRING" id="94130.A0A2Z6R5S7"/>
<reference evidence="3" key="2">
    <citation type="submission" date="2019-10" db="EMBL/GenBank/DDBJ databases">
        <title>Conservation and host-specific expression of non-tandemly repeated heterogenous ribosome RNA gene in arbuscular mycorrhizal fungi.</title>
        <authorList>
            <person name="Maeda T."/>
            <person name="Kobayashi Y."/>
            <person name="Nakagawa T."/>
            <person name="Ezawa T."/>
            <person name="Yamaguchi K."/>
            <person name="Bino T."/>
            <person name="Nishimoto Y."/>
            <person name="Shigenobu S."/>
            <person name="Kawaguchi M."/>
        </authorList>
    </citation>
    <scope>NUCLEOTIDE SEQUENCE</scope>
    <source>
        <strain evidence="3">HR1</strain>
    </source>
</reference>
<dbReference type="Proteomes" id="UP000615446">
    <property type="component" value="Unassembled WGS sequence"/>
</dbReference>
<reference evidence="2 4" key="1">
    <citation type="submission" date="2017-11" db="EMBL/GenBank/DDBJ databases">
        <title>The genome of Rhizophagus clarus HR1 reveals common genetic basis of auxotrophy among arbuscular mycorrhizal fungi.</title>
        <authorList>
            <person name="Kobayashi Y."/>
        </authorList>
    </citation>
    <scope>NUCLEOTIDE SEQUENCE [LARGE SCALE GENOMIC DNA]</scope>
    <source>
        <strain evidence="2 4">HR1</strain>
    </source>
</reference>
<dbReference type="PANTHER" id="PTHR12864">
    <property type="entry name" value="RAN BINDING PROTEIN 9-RELATED"/>
    <property type="match status" value="1"/>
</dbReference>
<name>A0A2Z6R5S7_9GLOM</name>